<keyword evidence="3" id="KW-0238">DNA-binding</keyword>
<dbReference type="GO" id="GO:0003700">
    <property type="term" value="F:DNA-binding transcription factor activity"/>
    <property type="evidence" value="ECO:0007669"/>
    <property type="project" value="InterPro"/>
</dbReference>
<dbReference type="InterPro" id="IPR018060">
    <property type="entry name" value="HTH_AraC"/>
</dbReference>
<dbReference type="InterPro" id="IPR050204">
    <property type="entry name" value="AraC_XylS_family_regulators"/>
</dbReference>
<sequence length="283" mass="31532">MRVLEWNSLGVGSDTMHVAYVTESEKGSWRLHGHDFYELFWVDSGRGTQIYGESGEGSMPLYPGVVGFVGPSHVHGIEAKAASERFAFVNIAFSAGVWHELRDRYDLADHPLFGENGDAPPFSIVARDFVREVGSLFREMVHAPRTALVRDCFLLSIARRTGADLSFRNAANAPASLRQALIAVSRDPELLRGGPAVLAKEVGYSASHLSRVMRAEMGLSPSQWILNERIRRAQRLLVATNLSIVEVALEAGFDNLSHFHRRFRESAQETPLQYRKQRSKAVV</sequence>
<evidence type="ECO:0000313" key="8">
    <source>
        <dbReference type="Proteomes" id="UP000617628"/>
    </source>
</evidence>
<gene>
    <name evidence="7" type="ORF">JIN87_17810</name>
</gene>
<keyword evidence="1" id="KW-0963">Cytoplasm</keyword>
<keyword evidence="8" id="KW-1185">Reference proteome</keyword>
<dbReference type="InterPro" id="IPR014710">
    <property type="entry name" value="RmlC-like_jellyroll"/>
</dbReference>
<keyword evidence="5" id="KW-0804">Transcription</keyword>
<dbReference type="RefSeq" id="WP_200356955.1">
    <property type="nucleotide sequence ID" value="NZ_JAENIL010000034.1"/>
</dbReference>
<evidence type="ECO:0000256" key="2">
    <source>
        <dbReference type="ARBA" id="ARBA00023015"/>
    </source>
</evidence>
<dbReference type="AlphaFoldDB" id="A0A934S2Q1"/>
<evidence type="ECO:0000256" key="4">
    <source>
        <dbReference type="ARBA" id="ARBA00023159"/>
    </source>
</evidence>
<dbReference type="InterPro" id="IPR009057">
    <property type="entry name" value="Homeodomain-like_sf"/>
</dbReference>
<organism evidence="7 8">
    <name type="scientific">Pelagicoccus mobilis</name>
    <dbReference type="NCBI Taxonomy" id="415221"/>
    <lineage>
        <taxon>Bacteria</taxon>
        <taxon>Pseudomonadati</taxon>
        <taxon>Verrucomicrobiota</taxon>
        <taxon>Opitutia</taxon>
        <taxon>Puniceicoccales</taxon>
        <taxon>Pelagicoccaceae</taxon>
        <taxon>Pelagicoccus</taxon>
    </lineage>
</organism>
<dbReference type="InterPro" id="IPR018062">
    <property type="entry name" value="HTH_AraC-typ_CS"/>
</dbReference>
<evidence type="ECO:0000256" key="3">
    <source>
        <dbReference type="ARBA" id="ARBA00023125"/>
    </source>
</evidence>
<evidence type="ECO:0000313" key="7">
    <source>
        <dbReference type="EMBL" id="MBK1878742.1"/>
    </source>
</evidence>
<dbReference type="SUPFAM" id="SSF46689">
    <property type="entry name" value="Homeodomain-like"/>
    <property type="match status" value="1"/>
</dbReference>
<evidence type="ECO:0000259" key="6">
    <source>
        <dbReference type="PROSITE" id="PS01124"/>
    </source>
</evidence>
<dbReference type="Gene3D" id="2.60.120.10">
    <property type="entry name" value="Jelly Rolls"/>
    <property type="match status" value="1"/>
</dbReference>
<dbReference type="Proteomes" id="UP000617628">
    <property type="component" value="Unassembled WGS sequence"/>
</dbReference>
<dbReference type="EMBL" id="JAENIL010000034">
    <property type="protein sequence ID" value="MBK1878742.1"/>
    <property type="molecule type" value="Genomic_DNA"/>
</dbReference>
<keyword evidence="4" id="KW-0010">Activator</keyword>
<dbReference type="PROSITE" id="PS01124">
    <property type="entry name" value="HTH_ARAC_FAMILY_2"/>
    <property type="match status" value="1"/>
</dbReference>
<evidence type="ECO:0000256" key="1">
    <source>
        <dbReference type="ARBA" id="ARBA00022490"/>
    </source>
</evidence>
<dbReference type="PANTHER" id="PTHR46796:SF13">
    <property type="entry name" value="HTH-TYPE TRANSCRIPTIONAL ACTIVATOR RHAS"/>
    <property type="match status" value="1"/>
</dbReference>
<proteinExistence type="predicted"/>
<dbReference type="PROSITE" id="PS00041">
    <property type="entry name" value="HTH_ARAC_FAMILY_1"/>
    <property type="match status" value="1"/>
</dbReference>
<dbReference type="InterPro" id="IPR037923">
    <property type="entry name" value="HTH-like"/>
</dbReference>
<dbReference type="PANTHER" id="PTHR46796">
    <property type="entry name" value="HTH-TYPE TRANSCRIPTIONAL ACTIVATOR RHAS-RELATED"/>
    <property type="match status" value="1"/>
</dbReference>
<dbReference type="SUPFAM" id="SSF51215">
    <property type="entry name" value="Regulatory protein AraC"/>
    <property type="match status" value="1"/>
</dbReference>
<dbReference type="SMART" id="SM00342">
    <property type="entry name" value="HTH_ARAC"/>
    <property type="match status" value="1"/>
</dbReference>
<name>A0A934S2Q1_9BACT</name>
<dbReference type="Pfam" id="PF12833">
    <property type="entry name" value="HTH_18"/>
    <property type="match status" value="1"/>
</dbReference>
<feature type="domain" description="HTH araC/xylS-type" evidence="6">
    <location>
        <begin position="198"/>
        <end position="277"/>
    </location>
</feature>
<accession>A0A934S2Q1</accession>
<dbReference type="GO" id="GO:0043565">
    <property type="term" value="F:sequence-specific DNA binding"/>
    <property type="evidence" value="ECO:0007669"/>
    <property type="project" value="InterPro"/>
</dbReference>
<comment type="caution">
    <text evidence="7">The sequence shown here is derived from an EMBL/GenBank/DDBJ whole genome shotgun (WGS) entry which is preliminary data.</text>
</comment>
<keyword evidence="2" id="KW-0805">Transcription regulation</keyword>
<evidence type="ECO:0000256" key="5">
    <source>
        <dbReference type="ARBA" id="ARBA00023163"/>
    </source>
</evidence>
<reference evidence="7" key="1">
    <citation type="submission" date="2021-01" db="EMBL/GenBank/DDBJ databases">
        <title>Modified the classification status of verrucomicrobia.</title>
        <authorList>
            <person name="Feng X."/>
        </authorList>
    </citation>
    <scope>NUCLEOTIDE SEQUENCE</scope>
    <source>
        <strain evidence="7">KCTC 13126</strain>
    </source>
</reference>
<dbReference type="Gene3D" id="1.10.10.60">
    <property type="entry name" value="Homeodomain-like"/>
    <property type="match status" value="2"/>
</dbReference>
<protein>
    <submittedName>
        <fullName evidence="7">Helix-turn-helix domain-containing protein</fullName>
    </submittedName>
</protein>